<evidence type="ECO:0000313" key="2">
    <source>
        <dbReference type="EMBL" id="NBN64794.1"/>
    </source>
</evidence>
<gene>
    <name evidence="2" type="ORF">GWI71_13960</name>
</gene>
<keyword evidence="3" id="KW-1185">Reference proteome</keyword>
<dbReference type="EMBL" id="JAABLP010000003">
    <property type="protein sequence ID" value="NBN64794.1"/>
    <property type="molecule type" value="Genomic_DNA"/>
</dbReference>
<dbReference type="Proteomes" id="UP000541347">
    <property type="component" value="Unassembled WGS sequence"/>
</dbReference>
<dbReference type="RefSeq" id="WP_161676739.1">
    <property type="nucleotide sequence ID" value="NZ_JAABLP010000003.1"/>
</dbReference>
<comment type="caution">
    <text evidence="2">The sequence shown here is derived from an EMBL/GenBank/DDBJ whole genome shotgun (WGS) entry which is preliminary data.</text>
</comment>
<sequence length="385" mass="42317">MPSVPYEHHEEERTSVKGNEILSFKATGRIIALEDVEAEFRIMQAQLKSELTAEVAFRVCTKSGTHLIKLVSPRVDGGHAVLRFTSPQSNHRALFLPSTNAPDIPFCKLLYRPLEILGHESCSVIAHVLEPQQHSEQVLRAFASVFGVDVLGAVRRALLGAPPVPLELGAGEFPVIFIPRPGGGDVQVTPVSPASAFMDMKQVADPYFRKAQPDAPRPAGGRWTRQTVSAKPQNISGAIGGPRLRFLATMPPGMTRGEAELFRYVHGGAFPRWRDSDVSNGILRYAERLEADAAYNNADTRAALDRAALRLILGAEEFIADTVENARQYSKLHGLSMERMTLPPEPIAVLMRSIRSSDDDRSKARKALTSPHFEHLLHKRTGGQS</sequence>
<organism evidence="2 3">
    <name type="scientific">Pannonibacter tanglangensis</name>
    <dbReference type="NCBI Taxonomy" id="2750084"/>
    <lineage>
        <taxon>Bacteria</taxon>
        <taxon>Pseudomonadati</taxon>
        <taxon>Pseudomonadota</taxon>
        <taxon>Alphaproteobacteria</taxon>
        <taxon>Hyphomicrobiales</taxon>
        <taxon>Stappiaceae</taxon>
        <taxon>Pannonibacter</taxon>
    </lineage>
</organism>
<protein>
    <recommendedName>
        <fullName evidence="4">Catalase</fullName>
    </recommendedName>
</protein>
<reference evidence="2 3" key="1">
    <citation type="submission" date="2020-01" db="EMBL/GenBank/DDBJ databases">
        <authorList>
            <person name="Peng S.Y."/>
            <person name="Li J."/>
            <person name="Wang M."/>
            <person name="Wang L."/>
            <person name="Wang C.Q."/>
            <person name="Wang J.R."/>
        </authorList>
    </citation>
    <scope>NUCLEOTIDE SEQUENCE [LARGE SCALE GENOMIC DNA]</scope>
    <source>
        <strain evidence="2 3">XCT-34</strain>
    </source>
</reference>
<accession>A0ABW9ZK81</accession>
<name>A0ABW9ZK81_9HYPH</name>
<evidence type="ECO:0000256" key="1">
    <source>
        <dbReference type="SAM" id="MobiDB-lite"/>
    </source>
</evidence>
<evidence type="ECO:0000313" key="3">
    <source>
        <dbReference type="Proteomes" id="UP000541347"/>
    </source>
</evidence>
<evidence type="ECO:0008006" key="4">
    <source>
        <dbReference type="Google" id="ProtNLM"/>
    </source>
</evidence>
<proteinExistence type="predicted"/>
<feature type="region of interest" description="Disordered" evidence="1">
    <location>
        <begin position="360"/>
        <end position="385"/>
    </location>
</feature>